<evidence type="ECO:0000313" key="1">
    <source>
        <dbReference type="EMBL" id="JAE24894.1"/>
    </source>
</evidence>
<name>A0A0A9SEW7_ARUDO</name>
<reference evidence="1" key="1">
    <citation type="submission" date="2014-09" db="EMBL/GenBank/DDBJ databases">
        <authorList>
            <person name="Magalhaes I.L.F."/>
            <person name="Oliveira U."/>
            <person name="Santos F.R."/>
            <person name="Vidigal T.H.D.A."/>
            <person name="Brescovit A.D."/>
            <person name="Santos A.J."/>
        </authorList>
    </citation>
    <scope>NUCLEOTIDE SEQUENCE</scope>
    <source>
        <tissue evidence="1">Shoot tissue taken approximately 20 cm above the soil surface</tissue>
    </source>
</reference>
<protein>
    <submittedName>
        <fullName evidence="1">Sps1</fullName>
    </submittedName>
</protein>
<accession>A0A0A9SEW7</accession>
<organism evidence="1">
    <name type="scientific">Arundo donax</name>
    <name type="common">Giant reed</name>
    <name type="synonym">Donax arundinaceus</name>
    <dbReference type="NCBI Taxonomy" id="35708"/>
    <lineage>
        <taxon>Eukaryota</taxon>
        <taxon>Viridiplantae</taxon>
        <taxon>Streptophyta</taxon>
        <taxon>Embryophyta</taxon>
        <taxon>Tracheophyta</taxon>
        <taxon>Spermatophyta</taxon>
        <taxon>Magnoliopsida</taxon>
        <taxon>Liliopsida</taxon>
        <taxon>Poales</taxon>
        <taxon>Poaceae</taxon>
        <taxon>PACMAD clade</taxon>
        <taxon>Arundinoideae</taxon>
        <taxon>Arundineae</taxon>
        <taxon>Arundo</taxon>
    </lineage>
</organism>
<sequence length="60" mass="6545">MKRPWQLTPRLARALNTFSSFTSNPSYNPHCSSISCLVLVMTSSAASKASSSPSIRLMIL</sequence>
<proteinExistence type="predicted"/>
<dbReference type="EMBL" id="GBRH01173002">
    <property type="protein sequence ID" value="JAE24894.1"/>
    <property type="molecule type" value="Transcribed_RNA"/>
</dbReference>
<dbReference type="AlphaFoldDB" id="A0A0A9SEW7"/>
<reference evidence="1" key="2">
    <citation type="journal article" date="2015" name="Data Brief">
        <title>Shoot transcriptome of the giant reed, Arundo donax.</title>
        <authorList>
            <person name="Barrero R.A."/>
            <person name="Guerrero F.D."/>
            <person name="Moolhuijzen P."/>
            <person name="Goolsby J.A."/>
            <person name="Tidwell J."/>
            <person name="Bellgard S.E."/>
            <person name="Bellgard M.I."/>
        </authorList>
    </citation>
    <scope>NUCLEOTIDE SEQUENCE</scope>
    <source>
        <tissue evidence="1">Shoot tissue taken approximately 20 cm above the soil surface</tissue>
    </source>
</reference>